<reference evidence="1 2" key="1">
    <citation type="submission" date="2023-06" db="EMBL/GenBank/DDBJ databases">
        <title>Cellulomonas sp. MW9 Whole genome sequence.</title>
        <authorList>
            <person name="Park S."/>
        </authorList>
    </citation>
    <scope>NUCLEOTIDE SEQUENCE [LARGE SCALE GENOMIC DNA]</scope>
    <source>
        <strain evidence="1 2">MW9</strain>
    </source>
</reference>
<evidence type="ECO:0000313" key="2">
    <source>
        <dbReference type="Proteomes" id="UP001321453"/>
    </source>
</evidence>
<dbReference type="Proteomes" id="UP001321453">
    <property type="component" value="Unassembled WGS sequence"/>
</dbReference>
<proteinExistence type="predicted"/>
<organism evidence="1 2">
    <name type="scientific">Cellulomonas edaphi</name>
    <dbReference type="NCBI Taxonomy" id="3053468"/>
    <lineage>
        <taxon>Bacteria</taxon>
        <taxon>Bacillati</taxon>
        <taxon>Actinomycetota</taxon>
        <taxon>Actinomycetes</taxon>
        <taxon>Micrococcales</taxon>
        <taxon>Cellulomonadaceae</taxon>
        <taxon>Cellulomonas</taxon>
    </lineage>
</organism>
<protein>
    <submittedName>
        <fullName evidence="1">Uncharacterized protein</fullName>
    </submittedName>
</protein>
<evidence type="ECO:0000313" key="1">
    <source>
        <dbReference type="EMBL" id="MDM7831867.1"/>
    </source>
</evidence>
<keyword evidence="2" id="KW-1185">Reference proteome</keyword>
<sequence>MTEEFVRLADLVGVPVEQDADASLDVAVWPVYARAVDRLADLAPLRAALVEETDEAIVGSAVLRIIEQRADEPADDWIALVEPPRQDFHVRRAAEAVRLRELVAGENATTGEAMAWSDWLQRRVIDHVPTQSVIAALAEGGRTQAVRSAAQSRLTDVELVRPA</sequence>
<name>A0ABT7S8B8_9CELL</name>
<dbReference type="EMBL" id="JAUCGR010000002">
    <property type="protein sequence ID" value="MDM7831867.1"/>
    <property type="molecule type" value="Genomic_DNA"/>
</dbReference>
<gene>
    <name evidence="1" type="ORF">QRT05_11025</name>
</gene>
<accession>A0ABT7S8B8</accession>
<comment type="caution">
    <text evidence="1">The sequence shown here is derived from an EMBL/GenBank/DDBJ whole genome shotgun (WGS) entry which is preliminary data.</text>
</comment>
<dbReference type="RefSeq" id="WP_289447279.1">
    <property type="nucleotide sequence ID" value="NZ_JAUCGR010000002.1"/>
</dbReference>